<sequence>MTRRIELSDPQFDMVESLEPVNIFLSGQGGGKTYTAGIISGYFVVNFPNVKGFIGANTREQLTDSTLFRIREVWKEKFGLEEYNSKTGRGDYVADIIPPDAFDTSRHNYDDYFGKISFRSGCVLFKGSLEKYKAHDGKEFAWAILDETKDTREEAVKEVILGRLRERGMYAKDGRRTTDPTGRPLNQLFIFTSPAKVDWINDWFNLATFNDEINASIYSDKTYFSKKENNKFVTISSSYHNRANLPEGFIDNLKSNLNSGLQDMLIYGNPFSKSGGEFYKYFKRETTISETTYNEELPLHISVDFNVLPCVTMEITQIEGNNIRFIDEITLEPPLNYTVHTAREFVRRYFNHKAGLFIYGDASGRSEDTRTERGFNDFRILQNELTKYSPSLRVPSRNPPVSIRAQWLNTIFERQVETSWEGVRITIDPKCKNLINDLTYLKEAADGTKMKSKTKDNNTGASFEKYGHASDCMDYVICQAFDEEFRRFQKGDRSINYVLGQKEYNINKRY</sequence>
<evidence type="ECO:0000313" key="1">
    <source>
        <dbReference type="EMBL" id="CAB4191880.1"/>
    </source>
</evidence>
<gene>
    <name evidence="1" type="ORF">UFOVP1230_6</name>
</gene>
<dbReference type="EMBL" id="LR797179">
    <property type="protein sequence ID" value="CAB4191880.1"/>
    <property type="molecule type" value="Genomic_DNA"/>
</dbReference>
<proteinExistence type="predicted"/>
<name>A0A6J5R3J0_9CAUD</name>
<accession>A0A6J5R3J0</accession>
<dbReference type="Gene3D" id="3.40.50.300">
    <property type="entry name" value="P-loop containing nucleotide triphosphate hydrolases"/>
    <property type="match status" value="1"/>
</dbReference>
<organism evidence="1">
    <name type="scientific">uncultured Caudovirales phage</name>
    <dbReference type="NCBI Taxonomy" id="2100421"/>
    <lineage>
        <taxon>Viruses</taxon>
        <taxon>Duplodnaviria</taxon>
        <taxon>Heunggongvirae</taxon>
        <taxon>Uroviricota</taxon>
        <taxon>Caudoviricetes</taxon>
        <taxon>Peduoviridae</taxon>
        <taxon>Maltschvirus</taxon>
        <taxon>Maltschvirus maltsch</taxon>
    </lineage>
</organism>
<protein>
    <recommendedName>
        <fullName evidence="2">Terminase-like family</fullName>
    </recommendedName>
</protein>
<reference evidence="1" key="1">
    <citation type="submission" date="2020-05" db="EMBL/GenBank/DDBJ databases">
        <authorList>
            <person name="Chiriac C."/>
            <person name="Salcher M."/>
            <person name="Ghai R."/>
            <person name="Kavagutti S V."/>
        </authorList>
    </citation>
    <scope>NUCLEOTIDE SEQUENCE</scope>
</reference>
<dbReference type="InterPro" id="IPR027417">
    <property type="entry name" value="P-loop_NTPase"/>
</dbReference>
<evidence type="ECO:0008006" key="2">
    <source>
        <dbReference type="Google" id="ProtNLM"/>
    </source>
</evidence>